<reference evidence="2 3" key="1">
    <citation type="submission" date="2023-04" db="EMBL/GenBank/DDBJ databases">
        <title>Forest soil microbial communities from Buena Vista Peninsula, Colon Province, Panama.</title>
        <authorList>
            <person name="Bouskill N."/>
        </authorList>
    </citation>
    <scope>NUCLEOTIDE SEQUENCE [LARGE SCALE GENOMIC DNA]</scope>
    <source>
        <strain evidence="2 3">AC80</strain>
    </source>
</reference>
<name>A0ABT6KXA1_9MYCO</name>
<dbReference type="Proteomes" id="UP001160130">
    <property type="component" value="Unassembled WGS sequence"/>
</dbReference>
<keyword evidence="1" id="KW-1133">Transmembrane helix</keyword>
<feature type="transmembrane region" description="Helical" evidence="1">
    <location>
        <begin position="34"/>
        <end position="52"/>
    </location>
</feature>
<sequence length="69" mass="6477">MGTVVVAYGFDMVVVGGAVVSAGNSSGGAAGGPVSSLVLTGVLGVVLVLVVTGRDDKGFVGVTGVSRPG</sequence>
<proteinExistence type="predicted"/>
<comment type="caution">
    <text evidence="2">The sequence shown here is derived from an EMBL/GenBank/DDBJ whole genome shotgun (WGS) entry which is preliminary data.</text>
</comment>
<keyword evidence="3" id="KW-1185">Reference proteome</keyword>
<keyword evidence="1" id="KW-0812">Transmembrane</keyword>
<accession>A0ABT6KXA1</accession>
<protein>
    <submittedName>
        <fullName evidence="2">Uncharacterized protein</fullName>
    </submittedName>
</protein>
<organism evidence="2 3">
    <name type="scientific">Mycolicibacterium frederiksbergense</name>
    <dbReference type="NCBI Taxonomy" id="117567"/>
    <lineage>
        <taxon>Bacteria</taxon>
        <taxon>Bacillati</taxon>
        <taxon>Actinomycetota</taxon>
        <taxon>Actinomycetes</taxon>
        <taxon>Mycobacteriales</taxon>
        <taxon>Mycobacteriaceae</taxon>
        <taxon>Mycolicibacterium</taxon>
    </lineage>
</organism>
<gene>
    <name evidence="2" type="ORF">M2272_001241</name>
</gene>
<evidence type="ECO:0000313" key="3">
    <source>
        <dbReference type="Proteomes" id="UP001160130"/>
    </source>
</evidence>
<evidence type="ECO:0000256" key="1">
    <source>
        <dbReference type="SAM" id="Phobius"/>
    </source>
</evidence>
<dbReference type="EMBL" id="JARXVE010000002">
    <property type="protein sequence ID" value="MDH6194612.1"/>
    <property type="molecule type" value="Genomic_DNA"/>
</dbReference>
<evidence type="ECO:0000313" key="2">
    <source>
        <dbReference type="EMBL" id="MDH6194612.1"/>
    </source>
</evidence>
<dbReference type="RefSeq" id="WP_280831286.1">
    <property type="nucleotide sequence ID" value="NZ_JARXVE010000002.1"/>
</dbReference>
<keyword evidence="1" id="KW-0472">Membrane</keyword>